<comment type="similarity">
    <text evidence="3">Belongs to the bacterial microcompartments protein family.</text>
</comment>
<evidence type="ECO:0000313" key="6">
    <source>
        <dbReference type="EMBL" id="RHW41593.1"/>
    </source>
</evidence>
<evidence type="ECO:0000259" key="5">
    <source>
        <dbReference type="PROSITE" id="PS51930"/>
    </source>
</evidence>
<dbReference type="PANTHER" id="PTHR33941:SF11">
    <property type="entry name" value="BACTERIAL MICROCOMPARTMENT SHELL PROTEIN PDUJ"/>
    <property type="match status" value="1"/>
</dbReference>
<dbReference type="CDD" id="cd07045">
    <property type="entry name" value="BMC_CcmK_like"/>
    <property type="match status" value="1"/>
</dbReference>
<evidence type="ECO:0000256" key="2">
    <source>
        <dbReference type="ARBA" id="ARBA00024446"/>
    </source>
</evidence>
<dbReference type="Proteomes" id="UP000284416">
    <property type="component" value="Unassembled WGS sequence"/>
</dbReference>
<name>A0A417YVZ4_9BACI</name>
<feature type="domain" description="BMC" evidence="5">
    <location>
        <begin position="3"/>
        <end position="91"/>
    </location>
</feature>
<dbReference type="PROSITE" id="PS51930">
    <property type="entry name" value="BMC_2"/>
    <property type="match status" value="1"/>
</dbReference>
<comment type="caution">
    <text evidence="6">The sequence shown here is derived from an EMBL/GenBank/DDBJ whole genome shotgun (WGS) entry which is preliminary data.</text>
</comment>
<reference evidence="6 7" key="1">
    <citation type="journal article" date="2017" name="Int. J. Syst. Evol. Microbiol.">
        <title>Bacillus notoginsengisoli sp. nov., a novel bacterium isolated from the rhizosphere of Panax notoginseng.</title>
        <authorList>
            <person name="Zhang M.Y."/>
            <person name="Cheng J."/>
            <person name="Cai Y."/>
            <person name="Zhang T.Y."/>
            <person name="Wu Y.Y."/>
            <person name="Manikprabhu D."/>
            <person name="Li W.J."/>
            <person name="Zhang Y.X."/>
        </authorList>
    </citation>
    <scope>NUCLEOTIDE SEQUENCE [LARGE SCALE GENOMIC DNA]</scope>
    <source>
        <strain evidence="6 7">JCM 30743</strain>
    </source>
</reference>
<dbReference type="Pfam" id="PF00936">
    <property type="entry name" value="BMC"/>
    <property type="match status" value="1"/>
</dbReference>
<dbReference type="InterPro" id="IPR037233">
    <property type="entry name" value="CcmK-like_sf"/>
</dbReference>
<dbReference type="RefSeq" id="WP_118920176.1">
    <property type="nucleotide sequence ID" value="NZ_QWEG01000004.1"/>
</dbReference>
<organism evidence="6 7">
    <name type="scientific">Neobacillus notoginsengisoli</name>
    <dbReference type="NCBI Taxonomy" id="1578198"/>
    <lineage>
        <taxon>Bacteria</taxon>
        <taxon>Bacillati</taxon>
        <taxon>Bacillota</taxon>
        <taxon>Bacilli</taxon>
        <taxon>Bacillales</taxon>
        <taxon>Bacillaceae</taxon>
        <taxon>Neobacillus</taxon>
    </lineage>
</organism>
<feature type="region of interest" description="Disordered" evidence="4">
    <location>
        <begin position="102"/>
        <end position="137"/>
    </location>
</feature>
<comment type="subcellular location">
    <subcellularLocation>
        <location evidence="1">Bacterial microcompartment</location>
    </subcellularLocation>
</comment>
<dbReference type="InterPro" id="IPR044872">
    <property type="entry name" value="CcmK/CsoS1_BMC"/>
</dbReference>
<dbReference type="InterPro" id="IPR000249">
    <property type="entry name" value="BMC_dom"/>
</dbReference>
<evidence type="ECO:0000313" key="7">
    <source>
        <dbReference type="Proteomes" id="UP000284416"/>
    </source>
</evidence>
<sequence length="137" mass="14395">MRALGLIETVGFTTAVSAADAAVKAANVEIIGIEKVIGVNGYLGVTIHLGGDVGAVNAAVEAGKAEGERVGKVISVDVIARAHDEVNSKLISLFGLNREEALEESNTKEKNKSENQEKTKVIGESPKVRKQDEGQNN</sequence>
<keyword evidence="7" id="KW-1185">Reference proteome</keyword>
<dbReference type="AlphaFoldDB" id="A0A417YVZ4"/>
<dbReference type="InterPro" id="IPR050575">
    <property type="entry name" value="BMC_shell"/>
</dbReference>
<dbReference type="OrthoDB" id="9812608at2"/>
<accession>A0A417YVZ4</accession>
<dbReference type="SUPFAM" id="SSF143414">
    <property type="entry name" value="CcmK-like"/>
    <property type="match status" value="1"/>
</dbReference>
<evidence type="ECO:0000256" key="4">
    <source>
        <dbReference type="SAM" id="MobiDB-lite"/>
    </source>
</evidence>
<dbReference type="SMART" id="SM00877">
    <property type="entry name" value="BMC"/>
    <property type="match status" value="1"/>
</dbReference>
<evidence type="ECO:0000256" key="1">
    <source>
        <dbReference type="ARBA" id="ARBA00024322"/>
    </source>
</evidence>
<dbReference type="GO" id="GO:0031469">
    <property type="term" value="C:bacterial microcompartment"/>
    <property type="evidence" value="ECO:0007669"/>
    <property type="project" value="UniProtKB-SubCell"/>
</dbReference>
<dbReference type="Gene3D" id="3.30.70.1710">
    <property type="match status" value="1"/>
</dbReference>
<keyword evidence="2" id="KW-1283">Bacterial microcompartment</keyword>
<proteinExistence type="inferred from homology"/>
<protein>
    <submittedName>
        <fullName evidence="6">BMC domain-containing protein</fullName>
    </submittedName>
</protein>
<evidence type="ECO:0000256" key="3">
    <source>
        <dbReference type="PROSITE-ProRule" id="PRU01278"/>
    </source>
</evidence>
<gene>
    <name evidence="6" type="ORF">D1B31_07710</name>
</gene>
<dbReference type="EMBL" id="QWEG01000004">
    <property type="protein sequence ID" value="RHW41593.1"/>
    <property type="molecule type" value="Genomic_DNA"/>
</dbReference>
<dbReference type="PANTHER" id="PTHR33941">
    <property type="entry name" value="PROPANEDIOL UTILIZATION PROTEIN PDUA"/>
    <property type="match status" value="1"/>
</dbReference>